<reference evidence="3 4" key="1">
    <citation type="submission" date="2020-11" db="EMBL/GenBank/DDBJ databases">
        <title>Draft genome sequencing of a Lachnospiraceae strain isolated from anoxic soil subjected to BSD treatment.</title>
        <authorList>
            <person name="Uek A."/>
            <person name="Tonouchi A."/>
        </authorList>
    </citation>
    <scope>NUCLEOTIDE SEQUENCE [LARGE SCALE GENOMIC DNA]</scope>
    <source>
        <strain evidence="3 4">TB5</strain>
    </source>
</reference>
<dbReference type="PROSITE" id="PS51462">
    <property type="entry name" value="NUDIX"/>
    <property type="match status" value="1"/>
</dbReference>
<name>A0A7R7EI10_9FIRM</name>
<dbReference type="Pfam" id="PF00293">
    <property type="entry name" value="NUDIX"/>
    <property type="match status" value="1"/>
</dbReference>
<proteinExistence type="predicted"/>
<dbReference type="Proteomes" id="UP000595897">
    <property type="component" value="Chromosome"/>
</dbReference>
<protein>
    <submittedName>
        <fullName evidence="3">NUDIX hydrolase</fullName>
    </submittedName>
</protein>
<feature type="domain" description="Nudix hydrolase" evidence="2">
    <location>
        <begin position="28"/>
        <end position="159"/>
    </location>
</feature>
<dbReference type="CDD" id="cd04693">
    <property type="entry name" value="NUDIX_Hydrolase"/>
    <property type="match status" value="1"/>
</dbReference>
<organism evidence="3 4">
    <name type="scientific">Anaeromicropila herbilytica</name>
    <dbReference type="NCBI Taxonomy" id="2785025"/>
    <lineage>
        <taxon>Bacteria</taxon>
        <taxon>Bacillati</taxon>
        <taxon>Bacillota</taxon>
        <taxon>Clostridia</taxon>
        <taxon>Lachnospirales</taxon>
        <taxon>Lachnospiraceae</taxon>
        <taxon>Anaeromicropila</taxon>
    </lineage>
</organism>
<evidence type="ECO:0000256" key="1">
    <source>
        <dbReference type="ARBA" id="ARBA00022801"/>
    </source>
</evidence>
<dbReference type="SUPFAM" id="SSF55811">
    <property type="entry name" value="Nudix"/>
    <property type="match status" value="1"/>
</dbReference>
<dbReference type="PROSITE" id="PS00893">
    <property type="entry name" value="NUDIX_BOX"/>
    <property type="match status" value="1"/>
</dbReference>
<keyword evidence="1 3" id="KW-0378">Hydrolase</keyword>
<evidence type="ECO:0000313" key="3">
    <source>
        <dbReference type="EMBL" id="BCN29056.1"/>
    </source>
</evidence>
<keyword evidence="4" id="KW-1185">Reference proteome</keyword>
<dbReference type="PANTHER" id="PTHR10885">
    <property type="entry name" value="ISOPENTENYL-DIPHOSPHATE DELTA-ISOMERASE"/>
    <property type="match status" value="1"/>
</dbReference>
<dbReference type="KEGG" id="ahb:bsdtb5_03510"/>
<gene>
    <name evidence="3" type="ORF">bsdtb5_03510</name>
</gene>
<dbReference type="PANTHER" id="PTHR10885:SF0">
    <property type="entry name" value="ISOPENTENYL-DIPHOSPHATE DELTA-ISOMERASE"/>
    <property type="match status" value="1"/>
</dbReference>
<dbReference type="GO" id="GO:0016787">
    <property type="term" value="F:hydrolase activity"/>
    <property type="evidence" value="ECO:0007669"/>
    <property type="project" value="UniProtKB-KW"/>
</dbReference>
<dbReference type="Gene3D" id="3.90.79.10">
    <property type="entry name" value="Nucleoside Triphosphate Pyrophosphohydrolase"/>
    <property type="match status" value="1"/>
</dbReference>
<dbReference type="EMBL" id="AP024169">
    <property type="protein sequence ID" value="BCN29056.1"/>
    <property type="molecule type" value="Genomic_DNA"/>
</dbReference>
<dbReference type="InterPro" id="IPR015797">
    <property type="entry name" value="NUDIX_hydrolase-like_dom_sf"/>
</dbReference>
<dbReference type="InterPro" id="IPR000086">
    <property type="entry name" value="NUDIX_hydrolase_dom"/>
</dbReference>
<sequence>MAELWDVYDMNRQKTTKVKERGTLSTGEYFLGVEICIFNSKGEMLIQQRQLHKKSWAGLWDISVGGCAICGETSQQAAMRELYEEIGYVKDFVTENKRPFFTLNIQNAFYDFYKIQDDIKLDNLILSSDEVKEVKWATKEEILNLIDHDLFLPYNKGLIEMCFDMVIYDYQFCK</sequence>
<dbReference type="InterPro" id="IPR020084">
    <property type="entry name" value="NUDIX_hydrolase_CS"/>
</dbReference>
<dbReference type="AlphaFoldDB" id="A0A7R7EI10"/>
<accession>A0A7R7EI10</accession>
<dbReference type="RefSeq" id="WP_271714354.1">
    <property type="nucleotide sequence ID" value="NZ_AP024169.1"/>
</dbReference>
<evidence type="ECO:0000313" key="4">
    <source>
        <dbReference type="Proteomes" id="UP000595897"/>
    </source>
</evidence>
<evidence type="ECO:0000259" key="2">
    <source>
        <dbReference type="PROSITE" id="PS51462"/>
    </source>
</evidence>